<evidence type="ECO:0000256" key="5">
    <source>
        <dbReference type="ARBA" id="ARBA00012744"/>
    </source>
</evidence>
<evidence type="ECO:0000313" key="23">
    <source>
        <dbReference type="Proteomes" id="UP000321331"/>
    </source>
</evidence>
<dbReference type="Pfam" id="PF00172">
    <property type="entry name" value="Zn_clus"/>
    <property type="match status" value="1"/>
</dbReference>
<dbReference type="Gene3D" id="3.20.20.300">
    <property type="entry name" value="Glycoside hydrolase, family 3, N-terminal domain"/>
    <property type="match status" value="1"/>
</dbReference>
<dbReference type="InterPro" id="IPR037524">
    <property type="entry name" value="PA14/GLEYA"/>
</dbReference>
<feature type="transmembrane region" description="Helical" evidence="18">
    <location>
        <begin position="1776"/>
        <end position="1803"/>
    </location>
</feature>
<comment type="function">
    <text evidence="16">Efflux pump involved in export of fusaric acid, a mycotoxin with low to moderate toxicity to animals and humans, but with high phytotoxic properties. Constitutes a self-protecting mechanism of the fungus against critical levels of FSA within the cell.</text>
</comment>
<evidence type="ECO:0000256" key="18">
    <source>
        <dbReference type="SAM" id="Phobius"/>
    </source>
</evidence>
<dbReference type="InterPro" id="IPR026891">
    <property type="entry name" value="Fn3-like"/>
</dbReference>
<keyword evidence="9 18" id="KW-0472">Membrane</keyword>
<dbReference type="InterPro" id="IPR036864">
    <property type="entry name" value="Zn2-C6_fun-type_DNA-bd_sf"/>
</dbReference>
<dbReference type="InterPro" id="IPR036881">
    <property type="entry name" value="Glyco_hydro_3_C_sf"/>
</dbReference>
<organism evidence="22 23">
    <name type="scientific">Fusarium oxysporum f. sp. cubense</name>
    <dbReference type="NCBI Taxonomy" id="61366"/>
    <lineage>
        <taxon>Eukaryota</taxon>
        <taxon>Fungi</taxon>
        <taxon>Dikarya</taxon>
        <taxon>Ascomycota</taxon>
        <taxon>Pezizomycotina</taxon>
        <taxon>Sordariomycetes</taxon>
        <taxon>Hypocreomycetidae</taxon>
        <taxon>Hypocreales</taxon>
        <taxon>Nectriaceae</taxon>
        <taxon>Fusarium</taxon>
        <taxon>Fusarium oxysporum species complex</taxon>
    </lineage>
</organism>
<comment type="subcellular location">
    <subcellularLocation>
        <location evidence="2">Membrane</location>
        <topology evidence="2">Multi-pass membrane protein</topology>
    </subcellularLocation>
</comment>
<dbReference type="SUPFAM" id="SSF51445">
    <property type="entry name" value="(Trans)glycosidases"/>
    <property type="match status" value="1"/>
</dbReference>
<evidence type="ECO:0000256" key="9">
    <source>
        <dbReference type="ARBA" id="ARBA00023136"/>
    </source>
</evidence>
<dbReference type="PROSITE" id="PS50850">
    <property type="entry name" value="MFS"/>
    <property type="match status" value="1"/>
</dbReference>
<dbReference type="GO" id="GO:0000981">
    <property type="term" value="F:DNA-binding transcription factor activity, RNA polymerase II-specific"/>
    <property type="evidence" value="ECO:0007669"/>
    <property type="project" value="InterPro"/>
</dbReference>
<evidence type="ECO:0000256" key="12">
    <source>
        <dbReference type="ARBA" id="ARBA00023277"/>
    </source>
</evidence>
<reference evidence="22 23" key="1">
    <citation type="submission" date="2019-07" db="EMBL/GenBank/DDBJ databases">
        <title>The First High-Quality Draft Genome Sequence of the Causal Agent of the Current Panama Disease Epidemic.</title>
        <authorList>
            <person name="Warmington R.J."/>
            <person name="Kay W."/>
            <person name="Jeffries A."/>
            <person name="Bebber D."/>
            <person name="Moore K."/>
            <person name="Studholme D.J."/>
        </authorList>
    </citation>
    <scope>NUCLEOTIDE SEQUENCE [LARGE SCALE GENOMIC DNA]</scope>
    <source>
        <strain evidence="22 23">TR4</strain>
    </source>
</reference>
<dbReference type="PANTHER" id="PTHR42715:SF13">
    <property type="entry name" value="BETA-GLUCOSIDASE K-RELATED"/>
    <property type="match status" value="1"/>
</dbReference>
<dbReference type="InterPro" id="IPR017853">
    <property type="entry name" value="GH"/>
</dbReference>
<evidence type="ECO:0000256" key="3">
    <source>
        <dbReference type="ARBA" id="ARBA00004987"/>
    </source>
</evidence>
<feature type="transmembrane region" description="Helical" evidence="18">
    <location>
        <begin position="1669"/>
        <end position="1692"/>
    </location>
</feature>
<dbReference type="SUPFAM" id="SSF57701">
    <property type="entry name" value="Zn2/Cys6 DNA-binding domain"/>
    <property type="match status" value="1"/>
</dbReference>
<dbReference type="InterPro" id="IPR001138">
    <property type="entry name" value="Zn2Cys6_DnaBD"/>
</dbReference>
<dbReference type="Pfam" id="PF14310">
    <property type="entry name" value="Fn3-like"/>
    <property type="match status" value="1"/>
</dbReference>
<keyword evidence="11" id="KW-0539">Nucleus</keyword>
<dbReference type="CDD" id="cd17323">
    <property type="entry name" value="MFS_Tpo1_MDR_like"/>
    <property type="match status" value="1"/>
</dbReference>
<feature type="transmembrane region" description="Helical" evidence="18">
    <location>
        <begin position="1844"/>
        <end position="1866"/>
    </location>
</feature>
<dbReference type="EMBL" id="VMNF01000014">
    <property type="protein sequence ID" value="TXB97435.1"/>
    <property type="molecule type" value="Genomic_DNA"/>
</dbReference>
<feature type="domain" description="Zn(2)-C6 fungal-type" evidence="19">
    <location>
        <begin position="49"/>
        <end position="79"/>
    </location>
</feature>
<dbReference type="Proteomes" id="UP000321331">
    <property type="component" value="Unassembled WGS sequence"/>
</dbReference>
<dbReference type="Pfam" id="PF07691">
    <property type="entry name" value="PA14"/>
    <property type="match status" value="1"/>
</dbReference>
<gene>
    <name evidence="22" type="ORF">FocTR4_00011808</name>
</gene>
<keyword evidence="7" id="KW-0378">Hydrolase</keyword>
<comment type="caution">
    <text evidence="22">The sequence shown here is derived from an EMBL/GenBank/DDBJ whole genome shotgun (WGS) entry which is preliminary data.</text>
</comment>
<evidence type="ECO:0000256" key="13">
    <source>
        <dbReference type="ARBA" id="ARBA00023295"/>
    </source>
</evidence>
<feature type="transmembrane region" description="Helical" evidence="18">
    <location>
        <begin position="1515"/>
        <end position="1534"/>
    </location>
</feature>
<keyword evidence="10" id="KW-0325">Glycoprotein</keyword>
<dbReference type="InterPro" id="IPR001764">
    <property type="entry name" value="Glyco_hydro_3_N"/>
</dbReference>
<dbReference type="InterPro" id="IPR011701">
    <property type="entry name" value="MFS"/>
</dbReference>
<evidence type="ECO:0000256" key="14">
    <source>
        <dbReference type="ARBA" id="ARBA00023326"/>
    </source>
</evidence>
<feature type="transmembrane region" description="Helical" evidence="18">
    <location>
        <begin position="1446"/>
        <end position="1470"/>
    </location>
</feature>
<dbReference type="CDD" id="cd12148">
    <property type="entry name" value="fungal_TF_MHR"/>
    <property type="match status" value="1"/>
</dbReference>
<evidence type="ECO:0000256" key="17">
    <source>
        <dbReference type="SAM" id="MobiDB-lite"/>
    </source>
</evidence>
<feature type="transmembrane region" description="Helical" evidence="18">
    <location>
        <begin position="1751"/>
        <end position="1770"/>
    </location>
</feature>
<dbReference type="InterPro" id="IPR011658">
    <property type="entry name" value="PA14_dom"/>
</dbReference>
<feature type="domain" description="PA14" evidence="21">
    <location>
        <begin position="1013"/>
        <end position="1172"/>
    </location>
</feature>
<feature type="transmembrane region" description="Helical" evidence="18">
    <location>
        <begin position="1540"/>
        <end position="1562"/>
    </location>
</feature>
<dbReference type="Gene3D" id="2.60.40.10">
    <property type="entry name" value="Immunoglobulins"/>
    <property type="match status" value="1"/>
</dbReference>
<feature type="region of interest" description="Disordered" evidence="17">
    <location>
        <begin position="1397"/>
        <end position="1423"/>
    </location>
</feature>
<feature type="transmembrane region" description="Helical" evidence="18">
    <location>
        <begin position="1601"/>
        <end position="1622"/>
    </location>
</feature>
<comment type="catalytic activity">
    <reaction evidence="1">
        <text>Hydrolysis of terminal, non-reducing beta-D-glucosyl residues with release of beta-D-glucose.</text>
        <dbReference type="EC" id="3.2.1.21"/>
    </reaction>
</comment>
<dbReference type="InterPro" id="IPR002772">
    <property type="entry name" value="Glyco_hydro_3_C"/>
</dbReference>
<evidence type="ECO:0000256" key="2">
    <source>
        <dbReference type="ARBA" id="ARBA00004141"/>
    </source>
</evidence>
<dbReference type="GO" id="GO:0008422">
    <property type="term" value="F:beta-glucosidase activity"/>
    <property type="evidence" value="ECO:0007669"/>
    <property type="project" value="UniProtKB-EC"/>
</dbReference>
<dbReference type="GO" id="GO:0022857">
    <property type="term" value="F:transmembrane transporter activity"/>
    <property type="evidence" value="ECO:0007669"/>
    <property type="project" value="InterPro"/>
</dbReference>
<dbReference type="Gene3D" id="2.60.120.260">
    <property type="entry name" value="Galactose-binding domain-like"/>
    <property type="match status" value="1"/>
</dbReference>
<dbReference type="Gene3D" id="3.40.50.1700">
    <property type="entry name" value="Glycoside hydrolase family 3 C-terminal domain"/>
    <property type="match status" value="1"/>
</dbReference>
<dbReference type="EC" id="3.2.1.21" evidence="5"/>
<feature type="transmembrane region" description="Helical" evidence="18">
    <location>
        <begin position="1482"/>
        <end position="1503"/>
    </location>
</feature>
<dbReference type="InterPro" id="IPR036962">
    <property type="entry name" value="Glyco_hydro_3_N_sf"/>
</dbReference>
<evidence type="ECO:0000256" key="10">
    <source>
        <dbReference type="ARBA" id="ARBA00023180"/>
    </source>
</evidence>
<evidence type="ECO:0000256" key="15">
    <source>
        <dbReference type="ARBA" id="ARBA00038459"/>
    </source>
</evidence>
<comment type="pathway">
    <text evidence="3">Glycan metabolism; cellulose degradation.</text>
</comment>
<comment type="similarity">
    <text evidence="15">Belongs to the major facilitator superfamily. DHA1 family. Polyamines/proton antiporter (TC 2.A.1.2.16) subfamily.</text>
</comment>
<dbReference type="SMART" id="SM00066">
    <property type="entry name" value="GAL4"/>
    <property type="match status" value="1"/>
</dbReference>
<dbReference type="Gene3D" id="4.10.240.10">
    <property type="entry name" value="Zn(2)-C6 fungal-type DNA-binding domain"/>
    <property type="match status" value="1"/>
</dbReference>
<protein>
    <recommendedName>
        <fullName evidence="5">beta-glucosidase</fullName>
        <ecNumber evidence="5">3.2.1.21</ecNumber>
    </recommendedName>
</protein>
<dbReference type="Gene3D" id="1.20.1250.20">
    <property type="entry name" value="MFS general substrate transporter like domains"/>
    <property type="match status" value="1"/>
</dbReference>
<evidence type="ECO:0000313" key="22">
    <source>
        <dbReference type="EMBL" id="TXB97435.1"/>
    </source>
</evidence>
<dbReference type="PANTHER" id="PTHR42715">
    <property type="entry name" value="BETA-GLUCOSIDASE"/>
    <property type="match status" value="1"/>
</dbReference>
<comment type="similarity">
    <text evidence="4">Belongs to the glycosyl hydrolase 3 family.</text>
</comment>
<evidence type="ECO:0000256" key="4">
    <source>
        <dbReference type="ARBA" id="ARBA00005336"/>
    </source>
</evidence>
<dbReference type="GO" id="GO:0008270">
    <property type="term" value="F:zinc ion binding"/>
    <property type="evidence" value="ECO:0007669"/>
    <property type="project" value="InterPro"/>
</dbReference>
<evidence type="ECO:0000259" key="21">
    <source>
        <dbReference type="PROSITE" id="PS51820"/>
    </source>
</evidence>
<dbReference type="GO" id="GO:0009251">
    <property type="term" value="P:glucan catabolic process"/>
    <property type="evidence" value="ECO:0007669"/>
    <property type="project" value="TreeGrafter"/>
</dbReference>
<dbReference type="GO" id="GO:0016020">
    <property type="term" value="C:membrane"/>
    <property type="evidence" value="ECO:0007669"/>
    <property type="project" value="UniProtKB-SubCell"/>
</dbReference>
<feature type="compositionally biased region" description="Polar residues" evidence="17">
    <location>
        <begin position="1397"/>
        <end position="1409"/>
    </location>
</feature>
<dbReference type="Pfam" id="PF07690">
    <property type="entry name" value="MFS_1"/>
    <property type="match status" value="1"/>
</dbReference>
<evidence type="ECO:0000259" key="20">
    <source>
        <dbReference type="PROSITE" id="PS50850"/>
    </source>
</evidence>
<keyword evidence="14" id="KW-0624">Polysaccharide degradation</keyword>
<dbReference type="Pfam" id="PF01915">
    <property type="entry name" value="Glyco_hydro_3_C"/>
    <property type="match status" value="1"/>
</dbReference>
<proteinExistence type="inferred from homology"/>
<evidence type="ECO:0000256" key="11">
    <source>
        <dbReference type="ARBA" id="ARBA00023242"/>
    </source>
</evidence>
<dbReference type="InterPro" id="IPR050288">
    <property type="entry name" value="Cellulose_deg_GH3"/>
</dbReference>
<dbReference type="SUPFAM" id="SSF52279">
    <property type="entry name" value="Beta-D-glucan exohydrolase, C-terminal domain"/>
    <property type="match status" value="1"/>
</dbReference>
<dbReference type="PROSITE" id="PS00463">
    <property type="entry name" value="ZN2_CY6_FUNGAL_1"/>
    <property type="match status" value="1"/>
</dbReference>
<keyword evidence="13" id="KW-0326">Glycosidase</keyword>
<evidence type="ECO:0000256" key="6">
    <source>
        <dbReference type="ARBA" id="ARBA00022692"/>
    </source>
</evidence>
<feature type="transmembrane region" description="Helical" evidence="18">
    <location>
        <begin position="1574"/>
        <end position="1595"/>
    </location>
</feature>
<dbReference type="PRINTS" id="PR00133">
    <property type="entry name" value="GLHYDRLASE3"/>
</dbReference>
<name>A0A5C6SFY1_FUSOC</name>
<keyword evidence="12" id="KW-0119">Carbohydrate metabolism</keyword>
<dbReference type="PROSITE" id="PS51820">
    <property type="entry name" value="PA14"/>
    <property type="match status" value="1"/>
</dbReference>
<evidence type="ECO:0000256" key="1">
    <source>
        <dbReference type="ARBA" id="ARBA00000448"/>
    </source>
</evidence>
<keyword evidence="6 18" id="KW-0812">Transmembrane</keyword>
<feature type="transmembrane region" description="Helical" evidence="18">
    <location>
        <begin position="1712"/>
        <end position="1731"/>
    </location>
</feature>
<dbReference type="FunFam" id="1.20.1250.20:FF:000011">
    <property type="entry name" value="MFS multidrug transporter, putative"/>
    <property type="match status" value="1"/>
</dbReference>
<evidence type="ECO:0000259" key="19">
    <source>
        <dbReference type="PROSITE" id="PS50048"/>
    </source>
</evidence>
<sequence>MSIGPPRHLDSTLFVHLHYRHLHHLQTMADGLSSGVAQAPFPKSRGVTACQKCRTRKTRCDNRRPTCGFCLKRRLTCVYPADEDPSSSVTGAEILQAIHHLTKIVENQHSPQQSPAQTVESLSSSVRQPTLDNWAVPQNVTIRPQGVESILSWKIFAADRPASCLFAQSTPPSLGNYPVPDTSYPQLAWLEAQYIEALHTKNPIIDLDELHHMMIHVAEHGFDWSTGACLVALVCANAAITDSHTEMSSSPEVTAEKKAEIELSMQFWSVAVKRLGYASAQNTVQAVQCLCLAGIWYMHRLEPLEAWKHFNLAGAAWHTLSLTHGELSGHTEDQGCSNEFTLMQALCFTIWKSECELRLELPLPTPPILDNAYLPLAFPQPPDFGSHPDASDKERSWYYYLSEIAARHVINRLVQMNSEAPEFPNEKHVHRMISQAELMQSQISDWYSSLPPIFHFDTPQGYTADAVADPMVFILRHRYISLCELVSRPFVRLCVDQLADEMDASLHGIITSYASQCVRFCILKLDQVAGHRHQGTWYGIRVATSAALILAAVDRAQRHAKEDEAFRLVQSVTLPETWKDAVARGAASKVTPDDVHSDFDVEHVIQNASVSDKISLLSGRDFWHTNPLPAFNVPSVRVSDGPNGVRGTKFVDGVPAACLPCGTGLAATWDQDLLYKAGVLIGNECIAKGAHCWLGPTVCIQRSPLGGRGFESMAEDPYATGKLAAAYIKGVQSTGVVSIIKHWLANDQEHERVGVNVVASERALREVHMLPFQIALSDAAPGGVMACYNKVNGKHVSENRDFLDSLLREEWQWKGLIMSDWCAANPPPPKLQPILTFTSCSRFGTYSTTEAINAGLDLEMPGPTRQRGQLLDLAVSTRKVSRSTIDARARNVLEFVQRCTKVPVAAEEGGRDYPEDRQLNRKLAGDSVVLLKNENNQLPLKRPFKSIALIGPNMKTTSFCGGGSAHLRPYYTVSPYEGIVAQLPPDVEVRYEVGASASGWNPLMQGEMMTTPEGSPGMRMRFYSQGPSVPGREIIDESHLPDSSWLLMGYSHPKLDKLFYATVEGDLVIQETGVFEFGLAVYGSARLYVDGQLLIDNNLVQRGGTFFFGKGTVEEKAQKRLVQGQKYRITVEYESAPSSKLVKPGVVNFGGGAGRVGLASAIDPEIGIQNAVSAALQSDVTILCVGMTRDQESEGFDRPHMDLPRSLPRLASAVLAAVPDAIVVTQSGTPFNMLWAESAKTHVHAWLAGNETGNGIADVLFGATCPSGKLPLSFPRRLQDTPTFLNFGSERGRVIYGEDIYVGYRYYEKVDRDVLYPFGHGLSYTTFTYDKLNLASSHVSFEITNSGSVPGAEVSQLYIAADEATSSIQRPKKELKGFKKTYLQPERLLHMANNIESTSQDTLPPTSTMAEKEKHEDSPQPPNDILDMNVLDDPDMPLNWPKSKRWINIMIVSILTLLTPFASSMIAPAIQPIMDEMHETNPNIGSFMVSIYLLGYAFGPLFLAPLSEIYGRLPVYRICMIVFLLTNIACALSINMPMLIIFRLLTGLAGACPLTIGPASVADCFSQEERGRAMAIWNMPVLLGPSLGPAVGAYVSRGLGWRWNFWLLIIMTGTVLVICAFVQKETHAPTLQRKKLRKLQKERDTEDLPVATPHSQLIKRSLARPLKMLFFSPIIFGLSFLTAIAYGTLYLLFTTVSETFKKKYGIVTNVGLIYLGFGCGQIVGLILFGMVSDPILRRMARGGELKPEYRLPLMIPCSAIIPIGLLVYGWTTEYGVFWFVPVIGTFMIGFGMITVFTSVSTYLVDAFPTYAASATAANTVLRSIGGALLPLAGPKMFDAIGQGWGNTLLAGVSLAMISMIVISYRYGERLRTGAKYQLD</sequence>
<dbReference type="SMART" id="SM00758">
    <property type="entry name" value="PA14"/>
    <property type="match status" value="1"/>
</dbReference>
<dbReference type="PROSITE" id="PS50048">
    <property type="entry name" value="ZN2_CY6_FUNGAL_2"/>
    <property type="match status" value="1"/>
</dbReference>
<dbReference type="SUPFAM" id="SSF103473">
    <property type="entry name" value="MFS general substrate transporter"/>
    <property type="match status" value="1"/>
</dbReference>
<evidence type="ECO:0000256" key="7">
    <source>
        <dbReference type="ARBA" id="ARBA00022801"/>
    </source>
</evidence>
<feature type="domain" description="Major facilitator superfamily (MFS) profile" evidence="20">
    <location>
        <begin position="1448"/>
        <end position="1870"/>
    </location>
</feature>
<dbReference type="InterPro" id="IPR036259">
    <property type="entry name" value="MFS_trans_sf"/>
</dbReference>
<accession>A0A5C6SFY1</accession>
<dbReference type="Pfam" id="PF00933">
    <property type="entry name" value="Glyco_hydro_3"/>
    <property type="match status" value="1"/>
</dbReference>
<evidence type="ECO:0000256" key="8">
    <source>
        <dbReference type="ARBA" id="ARBA00022989"/>
    </source>
</evidence>
<dbReference type="InterPro" id="IPR020846">
    <property type="entry name" value="MFS_dom"/>
</dbReference>
<dbReference type="InterPro" id="IPR013783">
    <property type="entry name" value="Ig-like_fold"/>
</dbReference>
<evidence type="ECO:0000256" key="16">
    <source>
        <dbReference type="ARBA" id="ARBA00054466"/>
    </source>
</evidence>
<keyword evidence="8 18" id="KW-1133">Transmembrane helix</keyword>
<dbReference type="CDD" id="cd00067">
    <property type="entry name" value="GAL4"/>
    <property type="match status" value="1"/>
</dbReference>